<reference evidence="2" key="1">
    <citation type="submission" date="2021-03" db="EMBL/GenBank/DDBJ databases">
        <title>Fibrella sp. HMF5335 genome sequencing and assembly.</title>
        <authorList>
            <person name="Kang H."/>
            <person name="Kim H."/>
            <person name="Bae S."/>
            <person name="Joh K."/>
        </authorList>
    </citation>
    <scope>NUCLEOTIDE SEQUENCE</scope>
    <source>
        <strain evidence="2">HMF5335</strain>
    </source>
</reference>
<gene>
    <name evidence="2" type="ORF">J2I47_14165</name>
</gene>
<feature type="chain" id="PRO_5036746971" description="Fimbrial protein" evidence="1">
    <location>
        <begin position="22"/>
        <end position="151"/>
    </location>
</feature>
<evidence type="ECO:0000313" key="3">
    <source>
        <dbReference type="Proteomes" id="UP000664034"/>
    </source>
</evidence>
<dbReference type="RefSeq" id="WP_207365237.1">
    <property type="nucleotide sequence ID" value="NZ_JAFMYV010000006.1"/>
</dbReference>
<proteinExistence type="predicted"/>
<name>A0A939GEV7_9BACT</name>
<dbReference type="EMBL" id="JAFMYV010000006">
    <property type="protein sequence ID" value="MBO0937699.1"/>
    <property type="molecule type" value="Genomic_DNA"/>
</dbReference>
<feature type="signal peptide" evidence="1">
    <location>
        <begin position="1"/>
        <end position="21"/>
    </location>
</feature>
<dbReference type="Proteomes" id="UP000664034">
    <property type="component" value="Unassembled WGS sequence"/>
</dbReference>
<protein>
    <recommendedName>
        <fullName evidence="4">Fimbrial protein</fullName>
    </recommendedName>
</protein>
<evidence type="ECO:0000256" key="1">
    <source>
        <dbReference type="SAM" id="SignalP"/>
    </source>
</evidence>
<evidence type="ECO:0008006" key="4">
    <source>
        <dbReference type="Google" id="ProtNLM"/>
    </source>
</evidence>
<accession>A0A939GEV7</accession>
<comment type="caution">
    <text evidence="2">The sequence shown here is derived from an EMBL/GenBank/DDBJ whole genome shotgun (WGS) entry which is preliminary data.</text>
</comment>
<sequence length="151" mass="15947">MNKRVLLFTLCGLLLTLMGWAQTLTVLGNPVINVATAADYQNGVTVLHNTVQVSVAANVQYSLQAKASGNMTSGVRSIPIGQMHLRATNIPGNTNAGFNLSTVYQTLVSSRQTTAVTNYAITLEYKLAGGNAILQPGGAYTTTITFLLTSP</sequence>
<organism evidence="2 3">
    <name type="scientific">Fibrella rubiginis</name>
    <dbReference type="NCBI Taxonomy" id="2817060"/>
    <lineage>
        <taxon>Bacteria</taxon>
        <taxon>Pseudomonadati</taxon>
        <taxon>Bacteroidota</taxon>
        <taxon>Cytophagia</taxon>
        <taxon>Cytophagales</taxon>
        <taxon>Spirosomataceae</taxon>
        <taxon>Fibrella</taxon>
    </lineage>
</organism>
<keyword evidence="3" id="KW-1185">Reference proteome</keyword>
<keyword evidence="1" id="KW-0732">Signal</keyword>
<dbReference type="AlphaFoldDB" id="A0A939GEV7"/>
<evidence type="ECO:0000313" key="2">
    <source>
        <dbReference type="EMBL" id="MBO0937699.1"/>
    </source>
</evidence>